<evidence type="ECO:0000256" key="6">
    <source>
        <dbReference type="SAM" id="Phobius"/>
    </source>
</evidence>
<evidence type="ECO:0000256" key="2">
    <source>
        <dbReference type="ARBA" id="ARBA00022475"/>
    </source>
</evidence>
<name>A0A4J1TAI5_STREE</name>
<evidence type="ECO:0000256" key="1">
    <source>
        <dbReference type="ARBA" id="ARBA00004651"/>
    </source>
</evidence>
<feature type="transmembrane region" description="Helical" evidence="6">
    <location>
        <begin position="220"/>
        <end position="241"/>
    </location>
</feature>
<feature type="transmembrane region" description="Helical" evidence="6">
    <location>
        <begin position="104"/>
        <end position="127"/>
    </location>
</feature>
<keyword evidence="5 6" id="KW-0472">Membrane</keyword>
<evidence type="ECO:0000313" key="9">
    <source>
        <dbReference type="EMBL" id="VNQ11469.1"/>
    </source>
</evidence>
<feature type="transmembrane region" description="Helical" evidence="6">
    <location>
        <begin position="50"/>
        <end position="72"/>
    </location>
</feature>
<feature type="transmembrane region" description="Helical" evidence="6">
    <location>
        <begin position="253"/>
        <end position="275"/>
    </location>
</feature>
<feature type="transmembrane region" description="Helical" evidence="6">
    <location>
        <begin position="310"/>
        <end position="329"/>
    </location>
</feature>
<evidence type="ECO:0000256" key="5">
    <source>
        <dbReference type="ARBA" id="ARBA00023136"/>
    </source>
</evidence>
<evidence type="ECO:0000256" key="3">
    <source>
        <dbReference type="ARBA" id="ARBA00022692"/>
    </source>
</evidence>
<feature type="transmembrane region" description="Helical" evidence="6">
    <location>
        <begin position="341"/>
        <end position="363"/>
    </location>
</feature>
<feature type="transmembrane region" description="Helical" evidence="6">
    <location>
        <begin position="174"/>
        <end position="195"/>
    </location>
</feature>
<dbReference type="EMBL" id="CAATFZ010000012">
    <property type="protein sequence ID" value="VNP28867.1"/>
    <property type="molecule type" value="Genomic_DNA"/>
</dbReference>
<evidence type="ECO:0000313" key="8">
    <source>
        <dbReference type="EMBL" id="VNP52261.1"/>
    </source>
</evidence>
<proteinExistence type="predicted"/>
<keyword evidence="3 6" id="KW-0812">Transmembrane</keyword>
<reference evidence="7" key="1">
    <citation type="submission" date="2019-04" db="EMBL/GenBank/DDBJ databases">
        <authorList>
            <consortium name="Pathogen Informatics"/>
        </authorList>
    </citation>
    <scope>NUCLEOTIDE SEQUENCE</scope>
    <source>
        <strain evidence="7">GPSC40</strain>
    </source>
</reference>
<feature type="transmembrane region" description="Helical" evidence="6">
    <location>
        <begin position="369"/>
        <end position="389"/>
    </location>
</feature>
<dbReference type="InterPro" id="IPR011701">
    <property type="entry name" value="MFS"/>
</dbReference>
<dbReference type="InterPro" id="IPR036259">
    <property type="entry name" value="MFS_trans_sf"/>
</dbReference>
<dbReference type="RefSeq" id="WP_088807950.1">
    <property type="nucleotide sequence ID" value="NZ_FYNZ01000004.1"/>
</dbReference>
<sequence length="393" mass="44450">MESKNNKLEKKNIFLLIISSQLNEFGTTIYDYANKLVIASSESKSNYYMRIYQFSEIIIQLLFSLFGGVFADSKNKKKILIVTDFIASLLTFIVFMFYSESNVYMLIVTNICLAILYAFNAPAYRAIVGDLLSKNNIIKYNSYSKSISEFLSILSPVIGMLTIALVGYKYGMLVNSLSFLLSGCLSVFFTELNFFDNSTQKSDAFSIKYGFSYIYNNKELLLLLISSSMINFFSSGINFYLPFINKMYDLDKLYGMILIGQAVGNIIGAVSNNFFKRSFSSNQYSTFLLISSLPLIMIPLVKIWSITLLLFSLSSLAMTIFNVQMLSYLQSTIEKEYLGRVFSIIAFFALMLMPLGTVVFSYFNFKTLLVFGVVGVGDLLTCILLKFALKSLK</sequence>
<dbReference type="EMBL" id="CAATGM010000002">
    <property type="protein sequence ID" value="VNP52261.1"/>
    <property type="molecule type" value="Genomic_DNA"/>
</dbReference>
<evidence type="ECO:0000313" key="7">
    <source>
        <dbReference type="EMBL" id="VNP28867.1"/>
    </source>
</evidence>
<organism evidence="7">
    <name type="scientific">Streptococcus pneumoniae</name>
    <dbReference type="NCBI Taxonomy" id="1313"/>
    <lineage>
        <taxon>Bacteria</taxon>
        <taxon>Bacillati</taxon>
        <taxon>Bacillota</taxon>
        <taxon>Bacilli</taxon>
        <taxon>Lactobacillales</taxon>
        <taxon>Streptococcaceae</taxon>
        <taxon>Streptococcus</taxon>
    </lineage>
</organism>
<feature type="transmembrane region" description="Helical" evidence="6">
    <location>
        <begin position="287"/>
        <end position="304"/>
    </location>
</feature>
<keyword evidence="2" id="KW-1003">Cell membrane</keyword>
<dbReference type="AlphaFoldDB" id="A0A4J1TAI5"/>
<comment type="subcellular location">
    <subcellularLocation>
        <location evidence="1">Cell membrane</location>
        <topology evidence="1">Multi-pass membrane protein</topology>
    </subcellularLocation>
</comment>
<dbReference type="PANTHER" id="PTHR23513">
    <property type="entry name" value="INTEGRAL MEMBRANE EFFLUX PROTEIN-RELATED"/>
    <property type="match status" value="1"/>
</dbReference>
<dbReference type="GO" id="GO:0005886">
    <property type="term" value="C:plasma membrane"/>
    <property type="evidence" value="ECO:0007669"/>
    <property type="project" value="UniProtKB-SubCell"/>
</dbReference>
<evidence type="ECO:0000256" key="4">
    <source>
        <dbReference type="ARBA" id="ARBA00022989"/>
    </source>
</evidence>
<protein>
    <submittedName>
        <fullName evidence="7">Efflux protein</fullName>
    </submittedName>
</protein>
<dbReference type="CDD" id="cd06173">
    <property type="entry name" value="MFS_MefA_like"/>
    <property type="match status" value="1"/>
</dbReference>
<dbReference type="GO" id="GO:0022857">
    <property type="term" value="F:transmembrane transporter activity"/>
    <property type="evidence" value="ECO:0007669"/>
    <property type="project" value="InterPro"/>
</dbReference>
<feature type="transmembrane region" description="Helical" evidence="6">
    <location>
        <begin position="79"/>
        <end position="98"/>
    </location>
</feature>
<dbReference type="SUPFAM" id="SSF103473">
    <property type="entry name" value="MFS general substrate transporter"/>
    <property type="match status" value="1"/>
</dbReference>
<gene>
    <name evidence="7" type="ORF">SAMEA2696412_01504</name>
    <name evidence="8" type="ORF">SAMEA3309551_00456</name>
    <name evidence="9" type="ORF">SAMEA3309557_00410</name>
</gene>
<feature type="transmembrane region" description="Helical" evidence="6">
    <location>
        <begin position="147"/>
        <end position="168"/>
    </location>
</feature>
<dbReference type="PANTHER" id="PTHR23513:SF11">
    <property type="entry name" value="STAPHYLOFERRIN A TRANSPORTER"/>
    <property type="match status" value="1"/>
</dbReference>
<feature type="transmembrane region" description="Helical" evidence="6">
    <location>
        <begin position="12"/>
        <end position="30"/>
    </location>
</feature>
<keyword evidence="4 6" id="KW-1133">Transmembrane helix</keyword>
<dbReference type="Pfam" id="PF07690">
    <property type="entry name" value="MFS_1"/>
    <property type="match status" value="1"/>
</dbReference>
<accession>A0A4J1TAI5</accession>
<dbReference type="Gene3D" id="1.20.1250.20">
    <property type="entry name" value="MFS general substrate transporter like domains"/>
    <property type="match status" value="1"/>
</dbReference>
<dbReference type="EMBL" id="CAATHO010000002">
    <property type="protein sequence ID" value="VNQ11469.1"/>
    <property type="molecule type" value="Genomic_DNA"/>
</dbReference>